<dbReference type="Pfam" id="PF25976">
    <property type="entry name" value="LpqB_N"/>
    <property type="match status" value="1"/>
</dbReference>
<reference evidence="4 5" key="2">
    <citation type="submission" date="2022-06" db="EMBL/GenBank/DDBJ databases">
        <title>Genomic Encyclopedia of Type Strains, Phase I: the one thousand microbial genomes (KMG-I) project.</title>
        <authorList>
            <person name="Kyrpides N."/>
        </authorList>
    </citation>
    <scope>NUCLEOTIDE SEQUENCE [LARGE SCALE GENOMIC DNA]</scope>
    <source>
        <strain evidence="4 5">DSM 43889</strain>
    </source>
</reference>
<reference evidence="4 5" key="1">
    <citation type="submission" date="2013-07" db="EMBL/GenBank/DDBJ databases">
        <authorList>
            <consortium name="DOE Joint Genome Institute"/>
            <person name="Reeve W."/>
            <person name="Huntemann M."/>
            <person name="Han J."/>
            <person name="Chen A."/>
            <person name="Kyrpides N."/>
            <person name="Mavromatis K."/>
            <person name="Markowitz V."/>
            <person name="Palaniappan K."/>
            <person name="Ivanova N."/>
            <person name="Schaumberg A."/>
            <person name="Pati A."/>
            <person name="Liolios K."/>
            <person name="Nordberg H.P."/>
            <person name="Cantor M.N."/>
            <person name="Hua S.X."/>
            <person name="Woyke T."/>
        </authorList>
    </citation>
    <scope>NUCLEOTIDE SEQUENCE [LARGE SCALE GENOMIC DNA]</scope>
    <source>
        <strain evidence="4 5">DSM 43889</strain>
    </source>
</reference>
<feature type="domain" description="GerMN" evidence="1">
    <location>
        <begin position="193"/>
        <end position="301"/>
    </location>
</feature>
<dbReference type="EMBL" id="AUBJ02000001">
    <property type="protein sequence ID" value="MCP2333721.1"/>
    <property type="molecule type" value="Genomic_DNA"/>
</dbReference>
<accession>A0ABT1JNK7</accession>
<evidence type="ECO:0000259" key="3">
    <source>
        <dbReference type="Pfam" id="PF25976"/>
    </source>
</evidence>
<evidence type="ECO:0000259" key="2">
    <source>
        <dbReference type="Pfam" id="PF10647"/>
    </source>
</evidence>
<keyword evidence="4" id="KW-0449">Lipoprotein</keyword>
<dbReference type="Pfam" id="PF10647">
    <property type="entry name" value="Gmad1"/>
    <property type="match status" value="1"/>
</dbReference>
<dbReference type="Proteomes" id="UP000791080">
    <property type="component" value="Unassembled WGS sequence"/>
</dbReference>
<dbReference type="InterPro" id="IPR019606">
    <property type="entry name" value="GerMN"/>
</dbReference>
<feature type="domain" description="Lipoprotein LpqB C-terminal" evidence="2">
    <location>
        <begin position="340"/>
        <end position="595"/>
    </location>
</feature>
<dbReference type="RefSeq" id="WP_026419298.1">
    <property type="nucleotide sequence ID" value="NZ_AUBJ02000001.1"/>
</dbReference>
<keyword evidence="5" id="KW-1185">Reference proteome</keyword>
<evidence type="ECO:0000313" key="4">
    <source>
        <dbReference type="EMBL" id="MCP2333721.1"/>
    </source>
</evidence>
<dbReference type="InterPro" id="IPR059026">
    <property type="entry name" value="LpqB_N"/>
</dbReference>
<comment type="caution">
    <text evidence="4">The sequence shown here is derived from an EMBL/GenBank/DDBJ whole genome shotgun (WGS) entry which is preliminary data.</text>
</comment>
<organism evidence="4 5">
    <name type="scientific">Actinoalloteichus caeruleus DSM 43889</name>
    <dbReference type="NCBI Taxonomy" id="1120930"/>
    <lineage>
        <taxon>Bacteria</taxon>
        <taxon>Bacillati</taxon>
        <taxon>Actinomycetota</taxon>
        <taxon>Actinomycetes</taxon>
        <taxon>Pseudonocardiales</taxon>
        <taxon>Pseudonocardiaceae</taxon>
        <taxon>Actinoalloteichus</taxon>
        <taxon>Actinoalloteichus cyanogriseus</taxon>
    </lineage>
</organism>
<dbReference type="Pfam" id="PF10646">
    <property type="entry name" value="Germane"/>
    <property type="match status" value="1"/>
</dbReference>
<dbReference type="InterPro" id="IPR018910">
    <property type="entry name" value="LpqB_C"/>
</dbReference>
<feature type="domain" description="Lipoprotein LpqB N-terminal" evidence="3">
    <location>
        <begin position="59"/>
        <end position="186"/>
    </location>
</feature>
<dbReference type="PROSITE" id="PS51257">
    <property type="entry name" value="PROKAR_LIPOPROTEIN"/>
    <property type="match status" value="1"/>
</dbReference>
<evidence type="ECO:0000259" key="1">
    <source>
        <dbReference type="Pfam" id="PF10646"/>
    </source>
</evidence>
<protein>
    <submittedName>
        <fullName evidence="4">Lipoprotein LpqB beta-propeller domain-containing protein</fullName>
    </submittedName>
</protein>
<dbReference type="SUPFAM" id="SSF82171">
    <property type="entry name" value="DPP6 N-terminal domain-like"/>
    <property type="match status" value="1"/>
</dbReference>
<name>A0ABT1JNK7_ACTCY</name>
<evidence type="ECO:0000313" key="5">
    <source>
        <dbReference type="Proteomes" id="UP000791080"/>
    </source>
</evidence>
<gene>
    <name evidence="4" type="ORF">G443_003991</name>
</gene>
<proteinExistence type="predicted"/>
<sequence length="596" mass="64334">MTSGRSGPGGGGPAASLLVMLLAGVSLLAGGCVAIPESSTATVAQRMDDGIPGGDVQEPDPELDAPELARAFVQASARPDDDHAEARAYLTDDAQRQWDTESRITLVDELQLVIHDQELAVSEAPDDVAVVRVTARRIGRIEPDMSFVPDWGTHDMRLVMTKESEERGWRISQPPTDVVMTVDDFNLNYQQVQLYFHASDRPGLVPDLRYIPAQPSTAHPGKVVELLQSGPSASLAGAVAPVLPRGAAMRSNVSDARDAVIEVNLSNLGKDPTPESYRRMVAGIVLSIQSVTPRPVRVMYENVDVLPEKKLWRMVDFRAEMQAFAPNLDLPGLMVRNGRVETLTGEPVPGPAGAGDYRAETAAQSVDGSQLAVVGRDLGGRPTLWVGGYGEDLLPVEIDAETLTRPTWRAGTSELWTVADGDTVLQVVATGQNGWVTRPVPHRLPDDQLPVTDLRLSPDGMRVAVVGGDDLLVASVSSDNEGPRIGGHHVLHRIGEEIQARSVAWQYPAPGEQGSEYLIVAVSGKYPVMRISPDGMVFQRYQQSNLTQDVTTVTAFPKKDVMVADQNGLWTVQDVNSYWQQHTAVKNGGAVPLYPG</sequence>